<feature type="transmembrane region" description="Helical" evidence="9">
    <location>
        <begin position="1973"/>
        <end position="1994"/>
    </location>
</feature>
<feature type="transmembrane region" description="Helical" evidence="9">
    <location>
        <begin position="126"/>
        <end position="148"/>
    </location>
</feature>
<comment type="subcellular location">
    <subcellularLocation>
        <location evidence="1">Cell membrane</location>
        <topology evidence="1">Multi-pass membrane protein</topology>
    </subcellularLocation>
</comment>
<evidence type="ECO:0000256" key="2">
    <source>
        <dbReference type="ARBA" id="ARBA00022448"/>
    </source>
</evidence>
<feature type="transmembrane region" description="Helical" evidence="9">
    <location>
        <begin position="2114"/>
        <end position="2137"/>
    </location>
</feature>
<feature type="transmembrane region" description="Helical" evidence="9">
    <location>
        <begin position="1783"/>
        <end position="1802"/>
    </location>
</feature>
<feature type="transmembrane region" description="Helical" evidence="9">
    <location>
        <begin position="850"/>
        <end position="870"/>
    </location>
</feature>
<protein>
    <recommendedName>
        <fullName evidence="10">Major facilitator superfamily (MFS) profile domain-containing protein</fullName>
    </recommendedName>
</protein>
<evidence type="ECO:0000256" key="6">
    <source>
        <dbReference type="ARBA" id="ARBA00022989"/>
    </source>
</evidence>
<feature type="transmembrane region" description="Helical" evidence="9">
    <location>
        <begin position="1421"/>
        <end position="1439"/>
    </location>
</feature>
<feature type="transmembrane region" description="Helical" evidence="9">
    <location>
        <begin position="1075"/>
        <end position="1092"/>
    </location>
</feature>
<reference evidence="11 12" key="1">
    <citation type="journal article" date="2017" name="Curr. Biol.">
        <title>The Evolution of Venom by Co-option of Single-Copy Genes.</title>
        <authorList>
            <person name="Martinson E.O."/>
            <person name="Mrinalini"/>
            <person name="Kelkar Y.D."/>
            <person name="Chang C.H."/>
            <person name="Werren J.H."/>
        </authorList>
    </citation>
    <scope>NUCLEOTIDE SEQUENCE [LARGE SCALE GENOMIC DNA]</scope>
    <source>
        <strain evidence="11 12">Alberta</strain>
        <tissue evidence="11">Whole body</tissue>
    </source>
</reference>
<feature type="transmembrane region" description="Helical" evidence="9">
    <location>
        <begin position="31"/>
        <end position="51"/>
    </location>
</feature>
<feature type="transmembrane region" description="Helical" evidence="9">
    <location>
        <begin position="334"/>
        <end position="356"/>
    </location>
</feature>
<evidence type="ECO:0000313" key="12">
    <source>
        <dbReference type="Proteomes" id="UP000215335"/>
    </source>
</evidence>
<feature type="transmembrane region" description="Helical" evidence="9">
    <location>
        <begin position="2149"/>
        <end position="2173"/>
    </location>
</feature>
<feature type="transmembrane region" description="Helical" evidence="9">
    <location>
        <begin position="1190"/>
        <end position="1214"/>
    </location>
</feature>
<dbReference type="GO" id="GO:0022857">
    <property type="term" value="F:transmembrane transporter activity"/>
    <property type="evidence" value="ECO:0007669"/>
    <property type="project" value="InterPro"/>
</dbReference>
<feature type="transmembrane region" description="Helical" evidence="9">
    <location>
        <begin position="2246"/>
        <end position="2265"/>
    </location>
</feature>
<feature type="transmembrane region" description="Helical" evidence="9">
    <location>
        <begin position="784"/>
        <end position="806"/>
    </location>
</feature>
<feature type="transmembrane region" description="Helical" evidence="9">
    <location>
        <begin position="581"/>
        <end position="598"/>
    </location>
</feature>
<feature type="transmembrane region" description="Helical" evidence="9">
    <location>
        <begin position="1717"/>
        <end position="1737"/>
    </location>
</feature>
<feature type="transmembrane region" description="Helical" evidence="9">
    <location>
        <begin position="1287"/>
        <end position="1307"/>
    </location>
</feature>
<feature type="transmembrane region" description="Helical" evidence="9">
    <location>
        <begin position="988"/>
        <end position="1007"/>
    </location>
</feature>
<feature type="domain" description="Major facilitator superfamily (MFS) profile" evidence="10">
    <location>
        <begin position="29"/>
        <end position="459"/>
    </location>
</feature>
<feature type="transmembrane region" description="Helical" evidence="9">
    <location>
        <begin position="268"/>
        <end position="290"/>
    </location>
</feature>
<feature type="transmembrane region" description="Helical" evidence="9">
    <location>
        <begin position="302"/>
        <end position="327"/>
    </location>
</feature>
<evidence type="ECO:0000256" key="7">
    <source>
        <dbReference type="ARBA" id="ARBA00023136"/>
    </source>
</evidence>
<feature type="transmembrane region" description="Helical" evidence="9">
    <location>
        <begin position="1380"/>
        <end position="1401"/>
    </location>
</feature>
<feature type="transmembrane region" description="Helical" evidence="9">
    <location>
        <begin position="2030"/>
        <end position="2051"/>
    </location>
</feature>
<dbReference type="EMBL" id="NNAY01000351">
    <property type="protein sequence ID" value="OXU28989.1"/>
    <property type="molecule type" value="Genomic_DNA"/>
</dbReference>
<keyword evidence="8" id="KW-0325">Glycoprotein</keyword>
<feature type="transmembrane region" description="Helical" evidence="9">
    <location>
        <begin position="1533"/>
        <end position="1554"/>
    </location>
</feature>
<dbReference type="FunFam" id="1.20.1250.20:FF:000218">
    <property type="entry name" value="facilitated trehalose transporter Tret1"/>
    <property type="match status" value="5"/>
</dbReference>
<gene>
    <name evidence="11" type="ORF">TSAR_011630</name>
</gene>
<comment type="caution">
    <text evidence="11">The sequence shown here is derived from an EMBL/GenBank/DDBJ whole genome shotgun (WGS) entry which is preliminary data.</text>
</comment>
<feature type="transmembrane region" description="Helical" evidence="9">
    <location>
        <begin position="1451"/>
        <end position="1470"/>
    </location>
</feature>
<feature type="transmembrane region" description="Helical" evidence="9">
    <location>
        <begin position="1322"/>
        <end position="1342"/>
    </location>
</feature>
<dbReference type="SUPFAM" id="SSF103473">
    <property type="entry name" value="MFS general substrate transporter"/>
    <property type="match status" value="5"/>
</dbReference>
<dbReference type="PROSITE" id="PS50850">
    <property type="entry name" value="MFS"/>
    <property type="match status" value="5"/>
</dbReference>
<feature type="transmembrane region" description="Helical" evidence="9">
    <location>
        <begin position="1047"/>
        <end position="1069"/>
    </location>
</feature>
<feature type="transmembrane region" description="Helical" evidence="9">
    <location>
        <begin position="1949"/>
        <end position="1967"/>
    </location>
</feature>
<feature type="transmembrane region" description="Helical" evidence="9">
    <location>
        <begin position="1749"/>
        <end position="1768"/>
    </location>
</feature>
<dbReference type="InterPro" id="IPR003663">
    <property type="entry name" value="Sugar/inositol_transpt"/>
</dbReference>
<dbReference type="PANTHER" id="PTHR48021:SF1">
    <property type="entry name" value="GH07001P-RELATED"/>
    <property type="match status" value="1"/>
</dbReference>
<feature type="transmembrane region" description="Helical" evidence="9">
    <location>
        <begin position="103"/>
        <end position="120"/>
    </location>
</feature>
<feature type="transmembrane region" description="Helical" evidence="9">
    <location>
        <begin position="554"/>
        <end position="575"/>
    </location>
</feature>
<feature type="transmembrane region" description="Helical" evidence="9">
    <location>
        <begin position="2280"/>
        <end position="2299"/>
    </location>
</feature>
<feature type="transmembrane region" description="Helical" evidence="9">
    <location>
        <begin position="400"/>
        <end position="419"/>
    </location>
</feature>
<feature type="transmembrane region" description="Helical" evidence="9">
    <location>
        <begin position="918"/>
        <end position="939"/>
    </location>
</feature>
<dbReference type="Pfam" id="PF00083">
    <property type="entry name" value="Sugar_tr"/>
    <property type="match status" value="5"/>
</dbReference>
<dbReference type="OrthoDB" id="6133115at2759"/>
<sequence length="2319" mass="253659">MTDIDSVTFLKLSFLLEMILPIGKNVILPQWFAGIGVTMLLIHMGLMGGWASPTLARLAASDSPIPLDPDQASWVASLVNLSRFFGGILGAVTTNFFGSKKSILVTCVPILVGWLTVVFADAVEWLYISRLSSGLGLGMAFSTFPLYIGEVSMPGIRGALISLATVGAPFGQVIASVCGSYLTISEAASIYLALALSLTILFFWLPESPHHLVKIGKDDAAKKSIDWYRHGRGVDEELTAVQNFVAANAAQSFTDKLREFKTRPVRKATFQIMALFTFTQISGLNIIMFFMETILLRAKFTLVNPALIVIYVNICSTVAAAASIFLIDRCGRRFLLILSSAGTTISMVGLMTHFFLMDAGRDMTNLQWLPMTSVFIFMISFFMGLFPVPNAVLSETFPANIKCIAACIAILTGAVMSFVSAKTYQPIVDALGDAYVFLIYAILSVIVIPYTLFIMPETKGKSLQQIQDELMKKTNIIFSQWFAGIGVTLLLMQLGFMGGWTSPTLARLMAPESEIPMNPEEASWVASLVNFGRFFGAIFGAVLENFLGSKKSIFITLFPIAAGWLIISLANSVIWLCVARISSGIGLGMIFSTFPLFVGEVSMPEIRGALVSLATFGVPVGQVVSSVSGTYLSISQAASIYLGVCLALMVVFFWLPESPHHLIKIGKRKAAKESINWYRAGREVDKELDAVEKFVTSDSKCSFLNKVRELRTPAIRKATFQVIALFTFMQICGLNSIIFYMETILSKGQITVISPSLIVIGTNVCGILAAALSIVLIDRCGRRFLLLISSTGVTISMVGLMSHFMLIDMKIDTTNLQWLPIVSVFLFIIAFFLGLMPVPSTILSETFPANIKCIAACIASLTGALMSFLSAKTYQPMIDAMGETYVFMFYAICSIIVIPYTIFLMPETKATNIVFPQWIAAIAVTLLSLQLGFMSGWASPALARFAAPDSPILVDPNQASWVASLLNFGRLFGAVIGAVTTNYLGTKCSISVTLFPIAIGWIIITFADSVEWLYASRLLSGVGLGMSFSTFPLYIGEISMPEIRGALISLASFGGPCGQIIASVCGSYLSLTMSSISYLVMCLVCMAMFFWLPESPHHLMKVGKQEAAKGSIHWYRAGRNVETEFQAVEKFVACKKTTTFVSMLQEFNTSTVRRATFQIIALFTFMQLCGSNSIVFYMETILHKAHFALISPAVVVIYANVCGACATALSIFLIDSCGRKFLLLMSSVGITISMISLMAYFSFINLEIDTSNIQWIPMASMFLFVISFYVGLMPVPPTILSETFPANIKCIAACIASLTSAGMAFLSAKTYQPMVDSMGEKYVFLTYGICSAIVIPYTLFVMRETKGKSLQQIQDELINNFSDVLVMIQQAEANIVFPQWYAGIGVTLLLLQIGFICGWPSPMLARLSAEDSPIPLNPTQASWVASIVNLGRFLGAVLGSTSTSYLGSRRSLFVTVFPIAAGWLITALAHSVEWLYVARFSSGVGLGMTFNSFPLYIGEVSMPEIRGALISMATTGGSVGALVASIACSYLDLTASSCIYLALCIMLMGIFFWLPESPHHLLKVGACDAARKSIDWYRAGKGVDNEYDAVVKFVSIDSNLSFMEKLREFKKPPIKRATFQIIALFTFMQICGLNSILFYMETILTWAKFTMISPSLTVMLVNLCGIFSSSLSILLIDRFGRRFLMILSGTGVTISMGSLFAFFLLLDLKIDTSCVQWLPTAAMFCFIISFCLGMLPVPSAMLSETFPANIKCIAACIASLTGAIMAFLSSKTFQPMVDAMGKTYLFLFYAICTFLVIPYSMFMMIETKASMVTQCKCDTLKDVREYDLATFCTPKPTSQFLLRQILLLSYQRNMLAISSDVLVMIPQAEANIVFPQWYAGIGVTLLLLQMGFMGGWPSPTLARLSAEDSPIPLDPEQASWVASIVNLGRFLGAVLGSVSLSYLGSRRSILVTLFPVAAGWLIIALANSVEWLYVARFSSGVGLGMAFSTFPLYIGEVSMPEIRGALISMATTGSPVGTLVASIACSYLDLTASSCIYLALCIMLMGMFFWLPESPHHLLKVGACDAARKSIEWYRAGKGVDKEYDAVEKFVSTDSKVGFMDKLREFKTPPIRKATFQIIALYTFMQICGLNSIVFYMETILMRAKFTMISPSLAVMLVNLCGIFSGSLSILLIDRFGRRFLMILSGTGVTISMGSLFAFFLLLDLKIDTSCVQWLPAAAMFSFVISFCVGMFPVPSAMLSETFPTNIKCMAACIASLTGAITSFLSSKTFQPMVDAMGETYVFLIYTICSFLVIPYSMFMMMETKGKSLQQIQDELTKK</sequence>
<feature type="transmembrane region" description="Helical" evidence="9">
    <location>
        <begin position="1159"/>
        <end position="1178"/>
    </location>
</feature>
<feature type="transmembrane region" description="Helical" evidence="9">
    <location>
        <begin position="1877"/>
        <end position="1898"/>
    </location>
</feature>
<feature type="transmembrane region" description="Helical" evidence="9">
    <location>
        <begin position="2006"/>
        <end position="2024"/>
    </location>
</feature>
<feature type="transmembrane region" description="Helical" evidence="9">
    <location>
        <begin position="1918"/>
        <end position="1942"/>
    </location>
</feature>
<feature type="transmembrane region" description="Helical" evidence="9">
    <location>
        <begin position="434"/>
        <end position="455"/>
    </location>
</feature>
<feature type="transmembrane region" description="Helical" evidence="9">
    <location>
        <begin position="1617"/>
        <end position="1640"/>
    </location>
</feature>
<dbReference type="InterPro" id="IPR020846">
    <property type="entry name" value="MFS_dom"/>
</dbReference>
<dbReference type="InterPro" id="IPR036259">
    <property type="entry name" value="MFS_trans_sf"/>
</dbReference>
<dbReference type="PANTHER" id="PTHR48021">
    <property type="match status" value="1"/>
</dbReference>
<keyword evidence="6 9" id="KW-1133">Transmembrane helix</keyword>
<feature type="transmembrane region" description="Helical" evidence="9">
    <location>
        <begin position="71"/>
        <end position="91"/>
    </location>
</feature>
<evidence type="ECO:0000259" key="10">
    <source>
        <dbReference type="PROSITE" id="PS50850"/>
    </source>
</evidence>
<evidence type="ECO:0000256" key="9">
    <source>
        <dbReference type="SAM" id="Phobius"/>
    </source>
</evidence>
<feature type="transmembrane region" description="Helical" evidence="9">
    <location>
        <begin position="818"/>
        <end position="838"/>
    </location>
</feature>
<dbReference type="PRINTS" id="PR00171">
    <property type="entry name" value="SUGRTRNSPORT"/>
</dbReference>
<feature type="transmembrane region" description="Helical" evidence="9">
    <location>
        <begin position="753"/>
        <end position="777"/>
    </location>
</feature>
<feature type="transmembrane region" description="Helical" evidence="9">
    <location>
        <begin position="638"/>
        <end position="655"/>
    </location>
</feature>
<feature type="transmembrane region" description="Helical" evidence="9">
    <location>
        <begin position="1683"/>
        <end position="1705"/>
    </location>
</feature>
<keyword evidence="2" id="KW-0813">Transport</keyword>
<evidence type="ECO:0000256" key="8">
    <source>
        <dbReference type="ARBA" id="ARBA00023180"/>
    </source>
</evidence>
<feature type="transmembrane region" description="Helical" evidence="9">
    <location>
        <begin position="1652"/>
        <end position="1676"/>
    </location>
</feature>
<feature type="transmembrane region" description="Helical" evidence="9">
    <location>
        <begin position="368"/>
        <end position="388"/>
    </location>
</feature>
<feature type="transmembrane region" description="Helical" evidence="9">
    <location>
        <begin position="2180"/>
        <end position="2202"/>
    </location>
</feature>
<evidence type="ECO:0000256" key="4">
    <source>
        <dbReference type="ARBA" id="ARBA00022597"/>
    </source>
</evidence>
<keyword evidence="4" id="KW-0762">Sugar transport</keyword>
<keyword evidence="7 9" id="KW-0472">Membrane</keyword>
<dbReference type="PROSITE" id="PS00216">
    <property type="entry name" value="SUGAR_TRANSPORT_1"/>
    <property type="match status" value="2"/>
</dbReference>
<dbReference type="InterPro" id="IPR005829">
    <property type="entry name" value="Sugar_transporter_CS"/>
</dbReference>
<organism evidence="11 12">
    <name type="scientific">Trichomalopsis sarcophagae</name>
    <dbReference type="NCBI Taxonomy" id="543379"/>
    <lineage>
        <taxon>Eukaryota</taxon>
        <taxon>Metazoa</taxon>
        <taxon>Ecdysozoa</taxon>
        <taxon>Arthropoda</taxon>
        <taxon>Hexapoda</taxon>
        <taxon>Insecta</taxon>
        <taxon>Pterygota</taxon>
        <taxon>Neoptera</taxon>
        <taxon>Endopterygota</taxon>
        <taxon>Hymenoptera</taxon>
        <taxon>Apocrita</taxon>
        <taxon>Proctotrupomorpha</taxon>
        <taxon>Chalcidoidea</taxon>
        <taxon>Pteromalidae</taxon>
        <taxon>Pteromalinae</taxon>
        <taxon>Trichomalopsis</taxon>
    </lineage>
</organism>
<keyword evidence="3" id="KW-1003">Cell membrane</keyword>
<keyword evidence="12" id="KW-1185">Reference proteome</keyword>
<proteinExistence type="predicted"/>
<feature type="transmembrane region" description="Helical" evidence="9">
    <location>
        <begin position="610"/>
        <end position="632"/>
    </location>
</feature>
<evidence type="ECO:0000256" key="1">
    <source>
        <dbReference type="ARBA" id="ARBA00004651"/>
    </source>
</evidence>
<dbReference type="Proteomes" id="UP000215335">
    <property type="component" value="Unassembled WGS sequence"/>
</dbReference>
<feature type="transmembrane region" description="Helical" evidence="9">
    <location>
        <begin position="1221"/>
        <end position="1243"/>
    </location>
</feature>
<feature type="transmembrane region" description="Helical" evidence="9">
    <location>
        <begin position="522"/>
        <end position="542"/>
    </location>
</feature>
<name>A0A232FEW4_9HYME</name>
<dbReference type="PROSITE" id="PS00217">
    <property type="entry name" value="SUGAR_TRANSPORT_2"/>
    <property type="match status" value="1"/>
</dbReference>
<feature type="domain" description="Major facilitator superfamily (MFS) profile" evidence="10">
    <location>
        <begin position="1875"/>
        <end position="2305"/>
    </location>
</feature>
<evidence type="ECO:0000256" key="5">
    <source>
        <dbReference type="ARBA" id="ARBA00022692"/>
    </source>
</evidence>
<keyword evidence="5 9" id="KW-0812">Transmembrane</keyword>
<feature type="domain" description="Major facilitator superfamily (MFS) profile" evidence="10">
    <location>
        <begin position="479"/>
        <end position="909"/>
    </location>
</feature>
<evidence type="ECO:0000313" key="11">
    <source>
        <dbReference type="EMBL" id="OXU28989.1"/>
    </source>
</evidence>
<dbReference type="STRING" id="543379.A0A232FEW4"/>
<feature type="transmembrane region" description="Helical" evidence="9">
    <location>
        <begin position="1013"/>
        <end position="1035"/>
    </location>
</feature>
<feature type="transmembrane region" description="Helical" evidence="9">
    <location>
        <begin position="959"/>
        <end position="981"/>
    </location>
</feature>
<feature type="domain" description="Major facilitator superfamily (MFS) profile" evidence="10">
    <location>
        <begin position="1378"/>
        <end position="1808"/>
    </location>
</feature>
<evidence type="ECO:0000256" key="3">
    <source>
        <dbReference type="ARBA" id="ARBA00022475"/>
    </source>
</evidence>
<dbReference type="Gene3D" id="1.20.1250.20">
    <property type="entry name" value="MFS general substrate transporter like domains"/>
    <property type="match status" value="5"/>
</dbReference>
<accession>A0A232FEW4</accession>
<dbReference type="InterPro" id="IPR005828">
    <property type="entry name" value="MFS_sugar_transport-like"/>
</dbReference>
<feature type="transmembrane region" description="Helical" evidence="9">
    <location>
        <begin position="1255"/>
        <end position="1275"/>
    </location>
</feature>
<feature type="transmembrane region" description="Helical" evidence="9">
    <location>
        <begin position="160"/>
        <end position="182"/>
    </location>
</feature>
<feature type="domain" description="Major facilitator superfamily (MFS) profile" evidence="10">
    <location>
        <begin position="916"/>
        <end position="1346"/>
    </location>
</feature>
<dbReference type="InterPro" id="IPR050549">
    <property type="entry name" value="MFS_Trehalose_Transporter"/>
</dbReference>
<dbReference type="GO" id="GO:0005886">
    <property type="term" value="C:plasma membrane"/>
    <property type="evidence" value="ECO:0007669"/>
    <property type="project" value="UniProtKB-SubCell"/>
</dbReference>
<feature type="transmembrane region" description="Helical" evidence="9">
    <location>
        <begin position="718"/>
        <end position="741"/>
    </location>
</feature>
<feature type="transmembrane region" description="Helical" evidence="9">
    <location>
        <begin position="1476"/>
        <end position="1497"/>
    </location>
</feature>
<feature type="transmembrane region" description="Helical" evidence="9">
    <location>
        <begin position="2214"/>
        <end position="2234"/>
    </location>
</feature>
<feature type="transmembrane region" description="Helical" evidence="9">
    <location>
        <begin position="188"/>
        <end position="205"/>
    </location>
</feature>
<feature type="transmembrane region" description="Helical" evidence="9">
    <location>
        <begin position="476"/>
        <end position="502"/>
    </location>
</feature>
<feature type="transmembrane region" description="Helical" evidence="9">
    <location>
        <begin position="1509"/>
        <end position="1527"/>
    </location>
</feature>
<feature type="transmembrane region" description="Helical" evidence="9">
    <location>
        <begin position="885"/>
        <end position="906"/>
    </location>
</feature>